<accession>A0ABW8LZQ2</accession>
<evidence type="ECO:0000256" key="4">
    <source>
        <dbReference type="ARBA" id="ARBA00022842"/>
    </source>
</evidence>
<sequence length="188" mass="20000">MGYTRGRRVTHCPYCGTTCAEGAGWPRDCSGCGETQWHNPLPVAVVLQPVATASGRLGAVVVRRGVEPALGRLALPGGYVEVGETWQEGAVRELREETGLVADPDRVRLFDAHSTRDTLQVFALLPVREAGTLPEAVPMPETAGWQVLDTPGELAFDSHTAVLARLLSEARPSGPDPSEPLDGAGRLP</sequence>
<keyword evidence="3 5" id="KW-0378">Hydrolase</keyword>
<keyword evidence="9" id="KW-1185">Reference proteome</keyword>
<dbReference type="PROSITE" id="PS00893">
    <property type="entry name" value="NUDIX_BOX"/>
    <property type="match status" value="1"/>
</dbReference>
<dbReference type="Proteomes" id="UP001620295">
    <property type="component" value="Unassembled WGS sequence"/>
</dbReference>
<feature type="domain" description="Nudix hydrolase" evidence="7">
    <location>
        <begin position="40"/>
        <end position="169"/>
    </location>
</feature>
<gene>
    <name evidence="8" type="ORF">ACI2L5_41805</name>
</gene>
<dbReference type="RefSeq" id="WP_358645327.1">
    <property type="nucleotide sequence ID" value="NZ_JBFACG010000023.1"/>
</dbReference>
<evidence type="ECO:0000313" key="9">
    <source>
        <dbReference type="Proteomes" id="UP001620295"/>
    </source>
</evidence>
<dbReference type="InterPro" id="IPR020476">
    <property type="entry name" value="Nudix_hydrolase"/>
</dbReference>
<keyword evidence="4" id="KW-0460">Magnesium</keyword>
<dbReference type="Gene3D" id="3.90.79.10">
    <property type="entry name" value="Nucleoside Triphosphate Pyrophosphohydrolase"/>
    <property type="match status" value="1"/>
</dbReference>
<organism evidence="8 9">
    <name type="scientific">Streptomyces milbemycinicus</name>
    <dbReference type="NCBI Taxonomy" id="476552"/>
    <lineage>
        <taxon>Bacteria</taxon>
        <taxon>Bacillati</taxon>
        <taxon>Actinomycetota</taxon>
        <taxon>Actinomycetes</taxon>
        <taxon>Kitasatosporales</taxon>
        <taxon>Streptomycetaceae</taxon>
        <taxon>Streptomyces</taxon>
    </lineage>
</organism>
<name>A0ABW8LZQ2_9ACTN</name>
<dbReference type="Pfam" id="PF00293">
    <property type="entry name" value="NUDIX"/>
    <property type="match status" value="1"/>
</dbReference>
<dbReference type="PROSITE" id="PS51462">
    <property type="entry name" value="NUDIX"/>
    <property type="match status" value="1"/>
</dbReference>
<evidence type="ECO:0000256" key="6">
    <source>
        <dbReference type="SAM" id="MobiDB-lite"/>
    </source>
</evidence>
<dbReference type="PRINTS" id="PR00502">
    <property type="entry name" value="NUDIXFAMILY"/>
</dbReference>
<evidence type="ECO:0000256" key="2">
    <source>
        <dbReference type="ARBA" id="ARBA00005582"/>
    </source>
</evidence>
<protein>
    <submittedName>
        <fullName evidence="8">NUDIX domain-containing protein</fullName>
    </submittedName>
</protein>
<comment type="similarity">
    <text evidence="2 5">Belongs to the Nudix hydrolase family.</text>
</comment>
<dbReference type="InterPro" id="IPR015797">
    <property type="entry name" value="NUDIX_hydrolase-like_dom_sf"/>
</dbReference>
<comment type="caution">
    <text evidence="8">The sequence shown here is derived from an EMBL/GenBank/DDBJ whole genome shotgun (WGS) entry which is preliminary data.</text>
</comment>
<evidence type="ECO:0000256" key="3">
    <source>
        <dbReference type="ARBA" id="ARBA00022801"/>
    </source>
</evidence>
<dbReference type="PANTHER" id="PTHR43222">
    <property type="entry name" value="NUDIX HYDROLASE 23"/>
    <property type="match status" value="1"/>
</dbReference>
<dbReference type="InterPro" id="IPR000086">
    <property type="entry name" value="NUDIX_hydrolase_dom"/>
</dbReference>
<dbReference type="PANTHER" id="PTHR43222:SF12">
    <property type="entry name" value="NUDIX HYDROLASE"/>
    <property type="match status" value="1"/>
</dbReference>
<evidence type="ECO:0000256" key="5">
    <source>
        <dbReference type="RuleBase" id="RU003476"/>
    </source>
</evidence>
<comment type="cofactor">
    <cofactor evidence="1">
        <name>Mg(2+)</name>
        <dbReference type="ChEBI" id="CHEBI:18420"/>
    </cofactor>
</comment>
<dbReference type="EMBL" id="JBJDQH010000018">
    <property type="protein sequence ID" value="MFK4271399.1"/>
    <property type="molecule type" value="Genomic_DNA"/>
</dbReference>
<evidence type="ECO:0000256" key="1">
    <source>
        <dbReference type="ARBA" id="ARBA00001946"/>
    </source>
</evidence>
<reference evidence="8 9" key="1">
    <citation type="submission" date="2024-11" db="EMBL/GenBank/DDBJ databases">
        <title>The Natural Products Discovery Center: Release of the First 8490 Sequenced Strains for Exploring Actinobacteria Biosynthetic Diversity.</title>
        <authorList>
            <person name="Kalkreuter E."/>
            <person name="Kautsar S.A."/>
            <person name="Yang D."/>
            <person name="Bader C.D."/>
            <person name="Teijaro C.N."/>
            <person name="Fluegel L."/>
            <person name="Davis C.M."/>
            <person name="Simpson J.R."/>
            <person name="Lauterbach L."/>
            <person name="Steele A.D."/>
            <person name="Gui C."/>
            <person name="Meng S."/>
            <person name="Li G."/>
            <person name="Viehrig K."/>
            <person name="Ye F."/>
            <person name="Su P."/>
            <person name="Kiefer A.F."/>
            <person name="Nichols A."/>
            <person name="Cepeda A.J."/>
            <person name="Yan W."/>
            <person name="Fan B."/>
            <person name="Jiang Y."/>
            <person name="Adhikari A."/>
            <person name="Zheng C.-J."/>
            <person name="Schuster L."/>
            <person name="Cowan T.M."/>
            <person name="Smanski M.J."/>
            <person name="Chevrette M.G."/>
            <person name="De Carvalho L.P.S."/>
            <person name="Shen B."/>
        </authorList>
    </citation>
    <scope>NUCLEOTIDE SEQUENCE [LARGE SCALE GENOMIC DNA]</scope>
    <source>
        <strain evidence="8 9">NPDC020863</strain>
    </source>
</reference>
<dbReference type="SUPFAM" id="SSF55811">
    <property type="entry name" value="Nudix"/>
    <property type="match status" value="1"/>
</dbReference>
<feature type="region of interest" description="Disordered" evidence="6">
    <location>
        <begin position="168"/>
        <end position="188"/>
    </location>
</feature>
<evidence type="ECO:0000259" key="7">
    <source>
        <dbReference type="PROSITE" id="PS51462"/>
    </source>
</evidence>
<dbReference type="InterPro" id="IPR020084">
    <property type="entry name" value="NUDIX_hydrolase_CS"/>
</dbReference>
<proteinExistence type="inferred from homology"/>
<evidence type="ECO:0000313" key="8">
    <source>
        <dbReference type="EMBL" id="MFK4271399.1"/>
    </source>
</evidence>